<feature type="domain" description="Peptidase C14 caspase" evidence="4">
    <location>
        <begin position="15"/>
        <end position="249"/>
    </location>
</feature>
<evidence type="ECO:0000256" key="3">
    <source>
        <dbReference type="SAM" id="MobiDB-lite"/>
    </source>
</evidence>
<feature type="repeat" description="WD" evidence="1">
    <location>
        <begin position="1182"/>
        <end position="1215"/>
    </location>
</feature>
<organism evidence="6 7">
    <name type="scientific">Cystobacter fuscus</name>
    <dbReference type="NCBI Taxonomy" id="43"/>
    <lineage>
        <taxon>Bacteria</taxon>
        <taxon>Pseudomonadati</taxon>
        <taxon>Myxococcota</taxon>
        <taxon>Myxococcia</taxon>
        <taxon>Myxococcales</taxon>
        <taxon>Cystobacterineae</taxon>
        <taxon>Archangiaceae</taxon>
        <taxon>Cystobacter</taxon>
    </lineage>
</organism>
<evidence type="ECO:0000259" key="5">
    <source>
        <dbReference type="Pfam" id="PF20703"/>
    </source>
</evidence>
<evidence type="ECO:0000313" key="7">
    <source>
        <dbReference type="Proteomes" id="UP000217257"/>
    </source>
</evidence>
<dbReference type="CDD" id="cd00200">
    <property type="entry name" value="WD40"/>
    <property type="match status" value="2"/>
</dbReference>
<feature type="repeat" description="WD" evidence="1">
    <location>
        <begin position="1474"/>
        <end position="1515"/>
    </location>
</feature>
<dbReference type="InterPro" id="IPR011600">
    <property type="entry name" value="Pept_C14_caspase"/>
</dbReference>
<dbReference type="PROSITE" id="PS50294">
    <property type="entry name" value="WD_REPEATS_REGION"/>
    <property type="match status" value="12"/>
</dbReference>
<name>A0A250J381_9BACT</name>
<feature type="repeat" description="WD" evidence="1">
    <location>
        <begin position="1140"/>
        <end position="1171"/>
    </location>
</feature>
<dbReference type="Gene3D" id="3.40.50.1460">
    <property type="match status" value="1"/>
</dbReference>
<evidence type="ECO:0000259" key="4">
    <source>
        <dbReference type="Pfam" id="PF00656"/>
    </source>
</evidence>
<feature type="repeat" description="WD" evidence="1">
    <location>
        <begin position="1095"/>
        <end position="1126"/>
    </location>
</feature>
<feature type="repeat" description="WD" evidence="1">
    <location>
        <begin position="970"/>
        <end position="1011"/>
    </location>
</feature>
<dbReference type="InterPro" id="IPR049052">
    <property type="entry name" value="nSTAND1"/>
</dbReference>
<keyword evidence="1" id="KW-0853">WD repeat</keyword>
<feature type="repeat" description="WD" evidence="1">
    <location>
        <begin position="1054"/>
        <end position="1088"/>
    </location>
</feature>
<dbReference type="InterPro" id="IPR015943">
    <property type="entry name" value="WD40/YVTN_repeat-like_dom_sf"/>
</dbReference>
<feature type="repeat" description="WD" evidence="1">
    <location>
        <begin position="1265"/>
        <end position="1296"/>
    </location>
</feature>
<dbReference type="InterPro" id="IPR036322">
    <property type="entry name" value="WD40_repeat_dom_sf"/>
</dbReference>
<feature type="repeat" description="WD" evidence="1">
    <location>
        <begin position="928"/>
        <end position="959"/>
    </location>
</feature>
<dbReference type="Pfam" id="PF20703">
    <property type="entry name" value="nSTAND1"/>
    <property type="match status" value="1"/>
</dbReference>
<dbReference type="GO" id="GO:0004197">
    <property type="term" value="F:cysteine-type endopeptidase activity"/>
    <property type="evidence" value="ECO:0007669"/>
    <property type="project" value="InterPro"/>
</dbReference>
<feature type="repeat" description="WD" evidence="1">
    <location>
        <begin position="886"/>
        <end position="917"/>
    </location>
</feature>
<feature type="compositionally biased region" description="Basic and acidic residues" evidence="3">
    <location>
        <begin position="1582"/>
        <end position="1594"/>
    </location>
</feature>
<keyword evidence="2" id="KW-0175">Coiled coil</keyword>
<accession>A0A250J381</accession>
<dbReference type="PROSITE" id="PS00018">
    <property type="entry name" value="EF_HAND_1"/>
    <property type="match status" value="1"/>
</dbReference>
<dbReference type="EMBL" id="CP022098">
    <property type="protein sequence ID" value="ATB37972.1"/>
    <property type="molecule type" value="Genomic_DNA"/>
</dbReference>
<dbReference type="InterPro" id="IPR001680">
    <property type="entry name" value="WD40_rpt"/>
</dbReference>
<dbReference type="RefSeq" id="WP_095986210.1">
    <property type="nucleotide sequence ID" value="NZ_CP022098.1"/>
</dbReference>
<dbReference type="SUPFAM" id="SSF52540">
    <property type="entry name" value="P-loop containing nucleoside triphosphate hydrolases"/>
    <property type="match status" value="1"/>
</dbReference>
<evidence type="ECO:0000256" key="1">
    <source>
        <dbReference type="PROSITE-ProRule" id="PRU00221"/>
    </source>
</evidence>
<dbReference type="InterPro" id="IPR018247">
    <property type="entry name" value="EF_Hand_1_Ca_BS"/>
</dbReference>
<dbReference type="SMART" id="SM00320">
    <property type="entry name" value="WD40"/>
    <property type="match status" value="14"/>
</dbReference>
<dbReference type="InterPro" id="IPR029030">
    <property type="entry name" value="Caspase-like_dom_sf"/>
</dbReference>
<proteinExistence type="predicted"/>
<evidence type="ECO:0000256" key="2">
    <source>
        <dbReference type="SAM" id="Coils"/>
    </source>
</evidence>
<sequence length="1594" mass="174727">MGLPDSESSPPGFARSLAIVIGIDDYAHGIPPLLNAVRDAHTVAETLRLQGFETLRLLDDEASLASLTHLFSHQLPTLQPPPDRLLIYFAGHGLAHTDPRLHLAGYLLPSDARRDEPSSYWPMAALHEALRQLPCGHLLLILDCCFAGAFPHSLSRDIRAPAPPAPLFLERFRHFSSRRSFQLLLSTAHDELASDRLLAKPSQESLGDGLHSPFALAFLEAIRASSPADTNRDGLLTATELYTFLRDRLLQRLPPHASQTPALWHLDWHDGGEFLFLLADTFPALPPAAPLSQHANPYLGLRPFTSEHRHLFFGRERLVDLLLTRLRSQALLLLCGPSGAGKSSIVHAGLLPRLGENGAWNIPPSLRPSAQPLQALSSWLASLAPGTPTPSADDLASQPHRAADILRDWLSHDALRSVVLVVDPLEELVTACLDDSARLAFLRALSCLLQLSHPRLHLLLLLRSDFEPHFLPRLVAADLAPERWHGGRFQLPLMNRDELRRCIEKPAETCVLFFDAGLVERLLDDVEQMPGALPLLSVALSELFDAYLASGRDDRTLSFEDYRQMGGIAGALQRRAELIFHGTVPSTAEADTSPPPMSPWELPAFQRTLHNVLLRMVSPEGGELARRRVPRAELEYPLPEENARVQRVLHTLETCRLVVASDEEGPCVEPAHDALLSSWPRLHDWARHAQRELLLLRRVSHASAEWHRHHRAHDFLWADARLDQLGLAPDLPRGTGGPLALPVHPPGGASTELLDFNAAESGFLHASARRRRSLRNFRASLVLTVATLLVALTVAALFQANKATNNAREAQRQQRIAEDNARESLRQKNLALLSAQIPHARSLLPTDPTRAMLVLLAMNTRKEFPDSEWMQTALDTSQHAISSAILTGHSSEIYSARFSADGTRVLTASADGTVRLWRSDGTGTPIVFSANEESVNSAVFSPDESHILTASDDGIVRLWRADGTRPPVNFPVHKDSVNSAVFSSDGSYILSASADGTVRRWRIDGTEQPVVFRGHFKGANSASFSPDERHVLTLTGNGTVYLWNANGMGQPLVFPGKNEQVLSATFSPDGSSILTASAQGDARLWRINGSLKLHFKAHEKSVNFATFSPDGTQILTTSDDDSAYRWLVEELEHPTLPAVLYGRGDVLTFAAFSPDGAYVFTASDDGTARLWRADGTGTPITFLGHTQTVKIVAFSPDGTKVLTASDDSTIRIWRIHGDPPPPFFDVDINGSPDATPSPDGSLIAIATNNTAEIWRIEDKKRLAVLPDHKALVNSAVFSPDGTQILTASDDGSARLWRADGTGTPLVFQHSRQELTSAIFSPDGTHILTASSSTARLWRANGEATSFVFPSPGEAHPPAIFSPDGTHILIISEDNVIRLWPTRGSGAPVVFSGHQGQVNSAVFSPDGSRLIITSDDWTARLWRVHEPNKSIVLSGHKDKVNSAVFSNDGAYLLTASDDNTAILWSADTGKELHRYPGHQSGVFSAKFTPDGTRILTTSGDGTARLWPIDKKTTPLIFNNDSTPGALLMRNGTRLVTFSDGMFRVWPLDPDILTDELKKMTTVCLTAPEREQNLLETPTQAQEEYERCEHSHGRLP</sequence>
<reference evidence="6 7" key="1">
    <citation type="submission" date="2017-06" db="EMBL/GenBank/DDBJ databases">
        <title>Sequencing and comparative analysis of myxobacterial genomes.</title>
        <authorList>
            <person name="Rupp O."/>
            <person name="Goesmann A."/>
            <person name="Sogaard-Andersen L."/>
        </authorList>
    </citation>
    <scope>NUCLEOTIDE SEQUENCE [LARGE SCALE GENOMIC DNA]</scope>
    <source>
        <strain evidence="6 7">DSM 52655</strain>
    </source>
</reference>
<feature type="repeat" description="WD" evidence="1">
    <location>
        <begin position="1390"/>
        <end position="1431"/>
    </location>
</feature>
<feature type="region of interest" description="Disordered" evidence="3">
    <location>
        <begin position="1572"/>
        <end position="1594"/>
    </location>
</feature>
<dbReference type="Proteomes" id="UP000217257">
    <property type="component" value="Chromosome"/>
</dbReference>
<gene>
    <name evidence="6" type="ORF">CYFUS_003398</name>
</gene>
<dbReference type="PANTHER" id="PTHR19879">
    <property type="entry name" value="TRANSCRIPTION INITIATION FACTOR TFIID"/>
    <property type="match status" value="1"/>
</dbReference>
<dbReference type="GO" id="GO:0006508">
    <property type="term" value="P:proteolysis"/>
    <property type="evidence" value="ECO:0007669"/>
    <property type="project" value="InterPro"/>
</dbReference>
<dbReference type="KEGG" id="cfus:CYFUS_003398"/>
<protein>
    <submittedName>
        <fullName evidence="6">High-affinity carbon uptake protein Hat/HatR</fullName>
    </submittedName>
</protein>
<feature type="repeat" description="WD" evidence="1">
    <location>
        <begin position="1432"/>
        <end position="1473"/>
    </location>
</feature>
<dbReference type="SUPFAM" id="SSF50978">
    <property type="entry name" value="WD40 repeat-like"/>
    <property type="match status" value="2"/>
</dbReference>
<feature type="coiled-coil region" evidence="2">
    <location>
        <begin position="800"/>
        <end position="827"/>
    </location>
</feature>
<dbReference type="Pfam" id="PF00400">
    <property type="entry name" value="WD40"/>
    <property type="match status" value="13"/>
</dbReference>
<feature type="repeat" description="WD" evidence="1">
    <location>
        <begin position="1012"/>
        <end position="1044"/>
    </location>
</feature>
<dbReference type="Pfam" id="PF00656">
    <property type="entry name" value="Peptidase_C14"/>
    <property type="match status" value="1"/>
</dbReference>
<dbReference type="PANTHER" id="PTHR19879:SF9">
    <property type="entry name" value="TRANSCRIPTION INITIATION FACTOR TFIID SUBUNIT 5"/>
    <property type="match status" value="1"/>
</dbReference>
<evidence type="ECO:0000313" key="6">
    <source>
        <dbReference type="EMBL" id="ATB37972.1"/>
    </source>
</evidence>
<dbReference type="PROSITE" id="PS50082">
    <property type="entry name" value="WD_REPEATS_2"/>
    <property type="match status" value="12"/>
</dbReference>
<dbReference type="InterPro" id="IPR027417">
    <property type="entry name" value="P-loop_NTPase"/>
</dbReference>
<dbReference type="Gene3D" id="2.130.10.10">
    <property type="entry name" value="YVTN repeat-like/Quinoprotein amine dehydrogenase"/>
    <property type="match status" value="4"/>
</dbReference>
<dbReference type="SUPFAM" id="SSF52129">
    <property type="entry name" value="Caspase-like"/>
    <property type="match status" value="1"/>
</dbReference>
<feature type="domain" description="Novel STAND NTPase 1" evidence="5">
    <location>
        <begin position="297"/>
        <end position="713"/>
    </location>
</feature>